<dbReference type="Gene3D" id="1.10.510.10">
    <property type="entry name" value="Transferase(Phosphotransferase) domain 1"/>
    <property type="match status" value="1"/>
</dbReference>
<feature type="binding site" evidence="2">
    <location>
        <position position="321"/>
    </location>
    <ligand>
        <name>ATP</name>
        <dbReference type="ChEBI" id="CHEBI:30616"/>
    </ligand>
</feature>
<dbReference type="Gene3D" id="3.40.50.300">
    <property type="entry name" value="P-loop containing nucleotide triphosphate hydrolases"/>
    <property type="match status" value="1"/>
</dbReference>
<dbReference type="InterPro" id="IPR041677">
    <property type="entry name" value="DNA2/NAM7_AAA_11"/>
</dbReference>
<dbReference type="InterPro" id="IPR006652">
    <property type="entry name" value="Kelch_1"/>
</dbReference>
<proteinExistence type="predicted"/>
<protein>
    <submittedName>
        <fullName evidence="6">Probable serine/threonine-protein kinase kinX</fullName>
    </submittedName>
</protein>
<evidence type="ECO:0000256" key="2">
    <source>
        <dbReference type="PROSITE-ProRule" id="PRU10141"/>
    </source>
</evidence>
<dbReference type="AlphaFoldDB" id="A0AA35WPM0"/>
<dbReference type="GO" id="GO:0004386">
    <property type="term" value="F:helicase activity"/>
    <property type="evidence" value="ECO:0007669"/>
    <property type="project" value="InterPro"/>
</dbReference>
<feature type="region of interest" description="Disordered" evidence="4">
    <location>
        <begin position="156"/>
        <end position="283"/>
    </location>
</feature>
<feature type="compositionally biased region" description="Low complexity" evidence="4">
    <location>
        <begin position="237"/>
        <end position="255"/>
    </location>
</feature>
<dbReference type="EMBL" id="CASHTH010001928">
    <property type="protein sequence ID" value="CAI8022000.1"/>
    <property type="molecule type" value="Genomic_DNA"/>
</dbReference>
<feature type="domain" description="Protein kinase" evidence="5">
    <location>
        <begin position="294"/>
        <end position="565"/>
    </location>
</feature>
<keyword evidence="6" id="KW-0808">Transferase</keyword>
<keyword evidence="7" id="KW-1185">Reference proteome</keyword>
<dbReference type="InterPro" id="IPR011009">
    <property type="entry name" value="Kinase-like_dom_sf"/>
</dbReference>
<dbReference type="GO" id="GO:0004674">
    <property type="term" value="F:protein serine/threonine kinase activity"/>
    <property type="evidence" value="ECO:0007669"/>
    <property type="project" value="TreeGrafter"/>
</dbReference>
<dbReference type="InterPro" id="IPR017441">
    <property type="entry name" value="Protein_kinase_ATP_BS"/>
</dbReference>
<dbReference type="InterPro" id="IPR011043">
    <property type="entry name" value="Gal_Oxase/kelch_b-propeller"/>
</dbReference>
<feature type="coiled-coil region" evidence="3">
    <location>
        <begin position="587"/>
        <end position="701"/>
    </location>
</feature>
<dbReference type="InterPro" id="IPR000719">
    <property type="entry name" value="Prot_kinase_dom"/>
</dbReference>
<evidence type="ECO:0000256" key="3">
    <source>
        <dbReference type="SAM" id="Coils"/>
    </source>
</evidence>
<keyword evidence="3" id="KW-0175">Coiled coil</keyword>
<dbReference type="Pfam" id="PF00069">
    <property type="entry name" value="Pkinase"/>
    <property type="match status" value="1"/>
</dbReference>
<keyword evidence="2" id="KW-0547">Nucleotide-binding</keyword>
<dbReference type="Pfam" id="PF01344">
    <property type="entry name" value="Kelch_1"/>
    <property type="match status" value="2"/>
</dbReference>
<feature type="non-terminal residue" evidence="6">
    <location>
        <position position="1"/>
    </location>
</feature>
<feature type="compositionally biased region" description="Basic and acidic residues" evidence="4">
    <location>
        <begin position="198"/>
        <end position="209"/>
    </location>
</feature>
<dbReference type="InterPro" id="IPR008266">
    <property type="entry name" value="Tyr_kinase_AS"/>
</dbReference>
<dbReference type="PROSITE" id="PS50011">
    <property type="entry name" value="PROTEIN_KINASE_DOM"/>
    <property type="match status" value="1"/>
</dbReference>
<dbReference type="PROSITE" id="PS00107">
    <property type="entry name" value="PROTEIN_KINASE_ATP"/>
    <property type="match status" value="1"/>
</dbReference>
<accession>A0AA35WPM0</accession>
<dbReference type="InterPro" id="IPR027417">
    <property type="entry name" value="P-loop_NTPase"/>
</dbReference>
<dbReference type="PANTHER" id="PTHR44329">
    <property type="entry name" value="SERINE/THREONINE-PROTEIN KINASE TNNI3K-RELATED"/>
    <property type="match status" value="1"/>
</dbReference>
<sequence length="1028" mass="114876">YYFINIDILQVLSSKDYCLILGRPGTGKTTTISKLVQTMVGRGSSVLVTSYTHSAVDNILLKLKEDSALPTSNMSTGNRTVYMNVPNSAHHYQSSPALDTLALQEPRYYDNDYNHGHLTYRETSSQQGRNDSPLGARQYHYQEENPYSQSEARFYLQPSQGDPTPYSHHPTYSPPYPDPNTSNSDFHTPHPDSYAAHPVRDPPPRHDYPEYTPSSTAVCDLPPPVYHPELSPPLPPRNRSSPNSSINSTHLSSNLGRMSPISSGPLSPSQQSRHQSFKSMSQGSRSLDYQNVFIDKERQLGSGAYGAVYHANCDQLACAAKVMHRALSAPGNLGVETALERFKLEIDLLSGIRHPNIVQYLTTTLEPVTGNPVLLMELCDENLTHYLERSGPPYHEQLNICVDISLALAHLHLNNLLHRDLTSNNVLMSRGKAKITDFGMSKLAEFQPNTLCPGNPVYMPPEALNEPPKYTLKLDVFSFGVLMVQIMTQKFPEPSNRFRPESSSDRQVFVPVSEVERRKNHLQLIEKSNSLRPVAERCLADKEGLRPSSQNLSLELNAMKTKPNFTQSLNIGRRVKTESHVGQHDRTRELEQHNHALQMKLDQASIQIENLQGTRDTLAHTREQLRQEKHKYEQKTKECEKLKAAANDQEEFLAMFQRTNEEVAAEKKRLEAKMRELEQKLKLAEMNIEERDRTIRDQEEQILYFKKMGCGGSGNVGAYTTAGVGVGDAGYRDLRTLHWTVAERAPVELSAGSAVTIGDDVYVASDNSKTVYCYDSRGKWTALPDCYSTAFSLTAIDGKLVTVGGLEGAMSKNLYCYDPHRREWNENAFPPMPTARREPITLTTPRCLIVAGGFSGVRALDVVEVMSISEKKWTTCPSPLPHIVFGGTMALCDNQLFLAPFNVESVNSQQMLLTCPLSDINKPVNKKFFKKYAGYWQRVKDLPAPHGSIVAMDGRILAVGGKSSQKPATQATNSVWEYAQSSGTWSVVSHMKADRWTPIVASLPHDRLLVVGGQAKWKKINSVEVASF</sequence>
<feature type="compositionally biased region" description="Pro residues" evidence="4">
    <location>
        <begin position="221"/>
        <end position="236"/>
    </location>
</feature>
<dbReference type="Pfam" id="PF13086">
    <property type="entry name" value="AAA_11"/>
    <property type="match status" value="1"/>
</dbReference>
<gene>
    <name evidence="6" type="ORF">GBAR_LOCUS12954</name>
</gene>
<dbReference type="PANTHER" id="PTHR44329:SF214">
    <property type="entry name" value="PROTEIN KINASE DOMAIN-CONTAINING PROTEIN"/>
    <property type="match status" value="1"/>
</dbReference>
<dbReference type="GO" id="GO:0005524">
    <property type="term" value="F:ATP binding"/>
    <property type="evidence" value="ECO:0007669"/>
    <property type="project" value="UniProtKB-UniRule"/>
</dbReference>
<keyword evidence="1" id="KW-0880">Kelch repeat</keyword>
<dbReference type="InterPro" id="IPR051681">
    <property type="entry name" value="Ser/Thr_Kinases-Pseudokinases"/>
</dbReference>
<evidence type="ECO:0000256" key="1">
    <source>
        <dbReference type="ARBA" id="ARBA00022441"/>
    </source>
</evidence>
<dbReference type="Proteomes" id="UP001174909">
    <property type="component" value="Unassembled WGS sequence"/>
</dbReference>
<organism evidence="6 7">
    <name type="scientific">Geodia barretti</name>
    <name type="common">Barrett's horny sponge</name>
    <dbReference type="NCBI Taxonomy" id="519541"/>
    <lineage>
        <taxon>Eukaryota</taxon>
        <taxon>Metazoa</taxon>
        <taxon>Porifera</taxon>
        <taxon>Demospongiae</taxon>
        <taxon>Heteroscleromorpha</taxon>
        <taxon>Tetractinellida</taxon>
        <taxon>Astrophorina</taxon>
        <taxon>Geodiidae</taxon>
        <taxon>Geodia</taxon>
    </lineage>
</organism>
<evidence type="ECO:0000313" key="7">
    <source>
        <dbReference type="Proteomes" id="UP001174909"/>
    </source>
</evidence>
<dbReference type="SUPFAM" id="SSF56112">
    <property type="entry name" value="Protein kinase-like (PK-like)"/>
    <property type="match status" value="1"/>
</dbReference>
<dbReference type="SMART" id="SM00612">
    <property type="entry name" value="Kelch"/>
    <property type="match status" value="4"/>
</dbReference>
<evidence type="ECO:0000259" key="5">
    <source>
        <dbReference type="PROSITE" id="PS50011"/>
    </source>
</evidence>
<dbReference type="SUPFAM" id="SSF52540">
    <property type="entry name" value="P-loop containing nucleoside triphosphate hydrolases"/>
    <property type="match status" value="1"/>
</dbReference>
<name>A0AA35WPM0_GEOBA</name>
<dbReference type="SUPFAM" id="SSF50965">
    <property type="entry name" value="Galactose oxidase, central domain"/>
    <property type="match status" value="1"/>
</dbReference>
<dbReference type="Gene3D" id="2.120.10.80">
    <property type="entry name" value="Kelch-type beta propeller"/>
    <property type="match status" value="2"/>
</dbReference>
<comment type="caution">
    <text evidence="6">The sequence shown here is derived from an EMBL/GenBank/DDBJ whole genome shotgun (WGS) entry which is preliminary data.</text>
</comment>
<evidence type="ECO:0000256" key="4">
    <source>
        <dbReference type="SAM" id="MobiDB-lite"/>
    </source>
</evidence>
<dbReference type="PROSITE" id="PS00109">
    <property type="entry name" value="PROTEIN_KINASE_TYR"/>
    <property type="match status" value="1"/>
</dbReference>
<reference evidence="6" key="1">
    <citation type="submission" date="2023-03" db="EMBL/GenBank/DDBJ databases">
        <authorList>
            <person name="Steffen K."/>
            <person name="Cardenas P."/>
        </authorList>
    </citation>
    <scope>NUCLEOTIDE SEQUENCE</scope>
</reference>
<feature type="compositionally biased region" description="Polar residues" evidence="4">
    <location>
        <begin position="260"/>
        <end position="283"/>
    </location>
</feature>
<dbReference type="InterPro" id="IPR015915">
    <property type="entry name" value="Kelch-typ_b-propeller"/>
</dbReference>
<evidence type="ECO:0000313" key="6">
    <source>
        <dbReference type="EMBL" id="CAI8022000.1"/>
    </source>
</evidence>
<keyword evidence="2" id="KW-0067">ATP-binding</keyword>
<keyword evidence="6" id="KW-0418">Kinase</keyword>